<reference evidence="3 4" key="1">
    <citation type="submission" date="2018-09" db="EMBL/GenBank/DDBJ databases">
        <title>Genome sequencing of strain 1JSPR-7.</title>
        <authorList>
            <person name="Heo J."/>
            <person name="Kim S.-J."/>
            <person name="Kwon S.-W."/>
        </authorList>
    </citation>
    <scope>NUCLEOTIDE SEQUENCE [LARGE SCALE GENOMIC DNA]</scope>
    <source>
        <strain evidence="3 4">1JSPR-7</strain>
    </source>
</reference>
<dbReference type="Proteomes" id="UP000269374">
    <property type="component" value="Chromosome"/>
</dbReference>
<dbReference type="PROSITE" id="PS50943">
    <property type="entry name" value="HTH_CROC1"/>
    <property type="match status" value="1"/>
</dbReference>
<evidence type="ECO:0000313" key="4">
    <source>
        <dbReference type="Proteomes" id="UP000269374"/>
    </source>
</evidence>
<name>A0A387BK30_9LACT</name>
<dbReference type="PANTHER" id="PTHR46558:SF11">
    <property type="entry name" value="HTH-TYPE TRANSCRIPTIONAL REGULATOR XRE"/>
    <property type="match status" value="1"/>
</dbReference>
<dbReference type="InterPro" id="IPR001387">
    <property type="entry name" value="Cro/C1-type_HTH"/>
</dbReference>
<proteinExistence type="predicted"/>
<sequence length="153" mass="17865">MLRLILKLLLIWDLTTVLDMALHPFKSINHSNSLSKAVFLFGDKQMTTIAERLSDLRHMNNLTQNQVCDALGLTERTYIRYEKGQTKPDTELLIRFSEFYNKNLFWILGLTKQMEIFNFVMDVLEQNAKYGDSNGLRSRACLEYMEQCFAVRG</sequence>
<gene>
    <name evidence="3" type="ORF">D7I46_09625</name>
</gene>
<dbReference type="KEGG" id="lact:D7I46_09625"/>
<accession>A0A387BK30</accession>
<organism evidence="3 4">
    <name type="scientific">Lactococcus allomyrinae</name>
    <dbReference type="NCBI Taxonomy" id="2419773"/>
    <lineage>
        <taxon>Bacteria</taxon>
        <taxon>Bacillati</taxon>
        <taxon>Bacillota</taxon>
        <taxon>Bacilli</taxon>
        <taxon>Lactobacillales</taxon>
        <taxon>Streptococcaceae</taxon>
        <taxon>Lactococcus</taxon>
    </lineage>
</organism>
<evidence type="ECO:0000313" key="3">
    <source>
        <dbReference type="EMBL" id="AYG01330.1"/>
    </source>
</evidence>
<keyword evidence="1" id="KW-0238">DNA-binding</keyword>
<protein>
    <submittedName>
        <fullName evidence="3">XRE family transcriptional regulator</fullName>
    </submittedName>
</protein>
<keyword evidence="4" id="KW-1185">Reference proteome</keyword>
<dbReference type="Pfam" id="PF01381">
    <property type="entry name" value="HTH_3"/>
    <property type="match status" value="1"/>
</dbReference>
<dbReference type="AlphaFoldDB" id="A0A387BK30"/>
<evidence type="ECO:0000256" key="1">
    <source>
        <dbReference type="ARBA" id="ARBA00023125"/>
    </source>
</evidence>
<feature type="domain" description="HTH cro/C1-type" evidence="2">
    <location>
        <begin position="53"/>
        <end position="107"/>
    </location>
</feature>
<dbReference type="Gene3D" id="1.10.260.40">
    <property type="entry name" value="lambda repressor-like DNA-binding domains"/>
    <property type="match status" value="1"/>
</dbReference>
<evidence type="ECO:0000259" key="2">
    <source>
        <dbReference type="PROSITE" id="PS50943"/>
    </source>
</evidence>
<dbReference type="PANTHER" id="PTHR46558">
    <property type="entry name" value="TRACRIPTIONAL REGULATORY PROTEIN-RELATED-RELATED"/>
    <property type="match status" value="1"/>
</dbReference>
<dbReference type="InterPro" id="IPR010982">
    <property type="entry name" value="Lambda_DNA-bd_dom_sf"/>
</dbReference>
<dbReference type="CDD" id="cd00093">
    <property type="entry name" value="HTH_XRE"/>
    <property type="match status" value="1"/>
</dbReference>
<dbReference type="GO" id="GO:0003677">
    <property type="term" value="F:DNA binding"/>
    <property type="evidence" value="ECO:0007669"/>
    <property type="project" value="UniProtKB-KW"/>
</dbReference>
<dbReference type="OrthoDB" id="2222263at2"/>
<dbReference type="SMART" id="SM00530">
    <property type="entry name" value="HTH_XRE"/>
    <property type="match status" value="1"/>
</dbReference>
<dbReference type="EMBL" id="CP032627">
    <property type="protein sequence ID" value="AYG01330.1"/>
    <property type="molecule type" value="Genomic_DNA"/>
</dbReference>
<dbReference type="SUPFAM" id="SSF47413">
    <property type="entry name" value="lambda repressor-like DNA-binding domains"/>
    <property type="match status" value="1"/>
</dbReference>